<protein>
    <submittedName>
        <fullName evidence="3">Uncharacterized protein</fullName>
    </submittedName>
</protein>
<keyword evidence="4" id="KW-1185">Reference proteome</keyword>
<feature type="compositionally biased region" description="Basic and acidic residues" evidence="1">
    <location>
        <begin position="52"/>
        <end position="62"/>
    </location>
</feature>
<name>A0ABU7XG47_9HYPH</name>
<evidence type="ECO:0000256" key="2">
    <source>
        <dbReference type="SAM" id="SignalP"/>
    </source>
</evidence>
<evidence type="ECO:0000256" key="1">
    <source>
        <dbReference type="SAM" id="MobiDB-lite"/>
    </source>
</evidence>
<sequence length="74" mass="7565">MINQRPCVNGVLAAVLSASFLPIHGALAKEEKPGKTPMAAKQTAKKQTKPAAPKEDAEKGDVDAPANGGAGDKQ</sequence>
<organism evidence="3 4">
    <name type="scientific">Methylocystis borbori</name>
    <dbReference type="NCBI Taxonomy" id="3118750"/>
    <lineage>
        <taxon>Bacteria</taxon>
        <taxon>Pseudomonadati</taxon>
        <taxon>Pseudomonadota</taxon>
        <taxon>Alphaproteobacteria</taxon>
        <taxon>Hyphomicrobiales</taxon>
        <taxon>Methylocystaceae</taxon>
        <taxon>Methylocystis</taxon>
    </lineage>
</organism>
<gene>
    <name evidence="3" type="ORF">V3H18_07440</name>
</gene>
<evidence type="ECO:0000313" key="4">
    <source>
        <dbReference type="Proteomes" id="UP001350748"/>
    </source>
</evidence>
<proteinExistence type="predicted"/>
<dbReference type="EMBL" id="JAZHYN010000016">
    <property type="protein sequence ID" value="MEF3366364.1"/>
    <property type="molecule type" value="Genomic_DNA"/>
</dbReference>
<comment type="caution">
    <text evidence="3">The sequence shown here is derived from an EMBL/GenBank/DDBJ whole genome shotgun (WGS) entry which is preliminary data.</text>
</comment>
<dbReference type="RefSeq" id="WP_332081364.1">
    <property type="nucleotide sequence ID" value="NZ_JAZHYN010000016.1"/>
</dbReference>
<reference evidence="3 4" key="1">
    <citation type="submission" date="2024-02" db="EMBL/GenBank/DDBJ databases">
        <authorList>
            <person name="Grouzdev D."/>
        </authorList>
    </citation>
    <scope>NUCLEOTIDE SEQUENCE [LARGE SCALE GENOMIC DNA]</scope>
    <source>
        <strain evidence="3 4">9N</strain>
    </source>
</reference>
<feature type="chain" id="PRO_5045962683" evidence="2">
    <location>
        <begin position="29"/>
        <end position="74"/>
    </location>
</feature>
<feature type="region of interest" description="Disordered" evidence="1">
    <location>
        <begin position="28"/>
        <end position="74"/>
    </location>
</feature>
<keyword evidence="2" id="KW-0732">Signal</keyword>
<dbReference type="Proteomes" id="UP001350748">
    <property type="component" value="Unassembled WGS sequence"/>
</dbReference>
<accession>A0ABU7XG47</accession>
<feature type="signal peptide" evidence="2">
    <location>
        <begin position="1"/>
        <end position="28"/>
    </location>
</feature>
<evidence type="ECO:0000313" key="3">
    <source>
        <dbReference type="EMBL" id="MEF3366364.1"/>
    </source>
</evidence>